<sequence>MSDEESDKEKFLFYADRAKSGRAGCKKCKQKIASGELRMAKAASNPFGSGVMKMWHHVDCMFQNLLDVTDPYAGHFRLQNICSISTVD</sequence>
<keyword evidence="4" id="KW-0862">Zinc</keyword>
<dbReference type="EnsemblMetazoa" id="RPRC010896-RA">
    <property type="protein sequence ID" value="RPRC010896-PA"/>
    <property type="gene ID" value="RPRC010896"/>
</dbReference>
<dbReference type="InParanoid" id="T1I3M7"/>
<comment type="subcellular location">
    <subcellularLocation>
        <location evidence="1">Nucleus</location>
    </subcellularLocation>
</comment>
<dbReference type="AlphaFoldDB" id="T1I3M7"/>
<evidence type="ECO:0000256" key="3">
    <source>
        <dbReference type="ARBA" id="ARBA00022771"/>
    </source>
</evidence>
<dbReference type="Proteomes" id="UP000015103">
    <property type="component" value="Unassembled WGS sequence"/>
</dbReference>
<evidence type="ECO:0000256" key="4">
    <source>
        <dbReference type="ARBA" id="ARBA00022833"/>
    </source>
</evidence>
<evidence type="ECO:0000256" key="2">
    <source>
        <dbReference type="ARBA" id="ARBA00022723"/>
    </source>
</evidence>
<dbReference type="SMART" id="SM01336">
    <property type="entry name" value="zf-PARP"/>
    <property type="match status" value="1"/>
</dbReference>
<keyword evidence="7" id="KW-1185">Reference proteome</keyword>
<keyword evidence="5" id="KW-0539">Nucleus</keyword>
<protein>
    <submittedName>
        <fullName evidence="6">PARP-type domain-containing protein</fullName>
    </submittedName>
</protein>
<accession>T1I3M7</accession>
<dbReference type="HOGENOM" id="CLU_2471854_0_0_1"/>
<dbReference type="GO" id="GO:0008270">
    <property type="term" value="F:zinc ion binding"/>
    <property type="evidence" value="ECO:0007669"/>
    <property type="project" value="UniProtKB-KW"/>
</dbReference>
<proteinExistence type="predicted"/>
<dbReference type="SUPFAM" id="SSF57716">
    <property type="entry name" value="Glucocorticoid receptor-like (DNA-binding domain)"/>
    <property type="match status" value="1"/>
</dbReference>
<evidence type="ECO:0000313" key="7">
    <source>
        <dbReference type="Proteomes" id="UP000015103"/>
    </source>
</evidence>
<keyword evidence="3" id="KW-0863">Zinc-finger</keyword>
<dbReference type="GO" id="GO:0003677">
    <property type="term" value="F:DNA binding"/>
    <property type="evidence" value="ECO:0007669"/>
    <property type="project" value="InterPro"/>
</dbReference>
<dbReference type="VEuPathDB" id="VectorBase:RPRC010896"/>
<dbReference type="EMBL" id="ACPB03021492">
    <property type="status" value="NOT_ANNOTATED_CDS"/>
    <property type="molecule type" value="Genomic_DNA"/>
</dbReference>
<dbReference type="Pfam" id="PF00645">
    <property type="entry name" value="zf-PARP"/>
    <property type="match status" value="1"/>
</dbReference>
<keyword evidence="2" id="KW-0479">Metal-binding</keyword>
<dbReference type="GO" id="GO:0005634">
    <property type="term" value="C:nucleus"/>
    <property type="evidence" value="ECO:0007669"/>
    <property type="project" value="UniProtKB-SubCell"/>
</dbReference>
<dbReference type="InterPro" id="IPR001510">
    <property type="entry name" value="Znf_PARP"/>
</dbReference>
<reference evidence="6" key="1">
    <citation type="submission" date="2015-05" db="UniProtKB">
        <authorList>
            <consortium name="EnsemblMetazoa"/>
        </authorList>
    </citation>
    <scope>IDENTIFICATION</scope>
</reference>
<name>T1I3M7_RHOPR</name>
<dbReference type="PROSITE" id="PS50064">
    <property type="entry name" value="ZF_PARP_2"/>
    <property type="match status" value="1"/>
</dbReference>
<evidence type="ECO:0000313" key="6">
    <source>
        <dbReference type="EnsemblMetazoa" id="RPRC010896-PA"/>
    </source>
</evidence>
<evidence type="ECO:0000256" key="5">
    <source>
        <dbReference type="ARBA" id="ARBA00023242"/>
    </source>
</evidence>
<dbReference type="InterPro" id="IPR036957">
    <property type="entry name" value="Znf_PARP_sf"/>
</dbReference>
<dbReference type="STRING" id="13249.T1I3M7"/>
<evidence type="ECO:0000256" key="1">
    <source>
        <dbReference type="ARBA" id="ARBA00004123"/>
    </source>
</evidence>
<dbReference type="OMA" id="FPPPHIL"/>
<organism evidence="6 7">
    <name type="scientific">Rhodnius prolixus</name>
    <name type="common">Triatomid bug</name>
    <dbReference type="NCBI Taxonomy" id="13249"/>
    <lineage>
        <taxon>Eukaryota</taxon>
        <taxon>Metazoa</taxon>
        <taxon>Ecdysozoa</taxon>
        <taxon>Arthropoda</taxon>
        <taxon>Hexapoda</taxon>
        <taxon>Insecta</taxon>
        <taxon>Pterygota</taxon>
        <taxon>Neoptera</taxon>
        <taxon>Paraneoptera</taxon>
        <taxon>Hemiptera</taxon>
        <taxon>Heteroptera</taxon>
        <taxon>Panheteroptera</taxon>
        <taxon>Cimicomorpha</taxon>
        <taxon>Reduviidae</taxon>
        <taxon>Triatominae</taxon>
        <taxon>Rhodnius</taxon>
    </lineage>
</organism>
<dbReference type="eggNOG" id="KOG4437">
    <property type="taxonomic scope" value="Eukaryota"/>
</dbReference>
<dbReference type="Gene3D" id="3.30.1740.10">
    <property type="entry name" value="Zinc finger, PARP-type"/>
    <property type="match status" value="1"/>
</dbReference>